<sequence length="1466" mass="159055">MPRDASLQALRRKLSKVAGTGNLESLAKERASAPTRDGTRESLASGSSGREDLVLRSFDLETVALRKLQNGDFDDVSPRERMHLEAIVEEDGRPVVFVIDDQFDTLPEPWTQFNAAPVRSRINALIPSIGRIEDISGGIPQHIGTGFIVGPNLMMTNRHVAEAFVRGVGRFRDQLSFVPGIESAIDFRRESGLDPSDLSTSLHLTDVVMVHPYWDMAIFRVEGLSAAHKALQLSVRAPEDLVGRNIVAIGYPGRGNDRSRRAVQLERKVFGTTFGVKRLAPGEIEVRERVESFDYVVPAMTHDSSTLAGNSGSAIIDVETGEVVGLHFAGITLKANYSVPLFELARDPRVVDSGINFVGSVPPTDEWDRAWRGVESLGGGAVSAPIPSTPFVSGTGSSQTGTWTIPIQVSISIGQPLSIATVAPATAPVHAAREATFQVPVIHPNLEQRTGYDPNFLELDGGELVPMPELTSDGRDITSVLADGSHELKYHKFSVVMHKQRRLALFSAANVSWQSADKMLSNGHKPTRKELNGFDNDYTIESWATDDRIPLEEQLHDKFLINDQGAFDRGHLVRRDDVAWGDSFLDMQKGNGDTFHTTNCSPQVAKFNQASKGVDNWGDLENLIEDETTAERVIVFAGPVLDPSDKRFNGVDSSGPLKIQIPRQFWKIVIAKTEDGPKAFGFVLKQKLTGVPLEFAVPEDWEPYQVSIQEIEDLLFGLATLDWCKSHDAFANEGSRVVAIREHLSGLGGLTSTQGTLRDVVLNPQPIPHESEPVPGNPPVQVSFPSTVAPETPLEASAGSTATWTIPLTVSVTIGSPLQNDLKTCSSELVPLNRNLPKPTEAKSKPARTVVSPELTTVKHDTYLDHIGAFESKAALRRQENMIQVQESCLTTTLKSAEPERGSPTVNDPVFPMLVKVRSIEDWTCPIGFIERSVIGTIITGSGTAASLSSLNQDQNVLSIEASRPAGILEWSSSSYVGAPAVHSSPAGETGCHCICGIIDTGIDILHKAFLTSDGTGESRVLEIWDQRAEYGRTPAQEFPNLASLNYGTVFSMERIRSFVREGRVPAKLGRDDLGHGTHVSSIAAGKAEGDYLGGVAPDAKIVLVIPKLSVMSSDPYSLGYSASHVEALAYLKSRAASFGLPLVVNVSLGMNAGAHDGSSLLEAAFDAYTNGGTAPGLAIVKSAGNERAAGGHALIQIANGRTDLLEWLSDPEIHRPEDYLELWFNSSDICEFVLFSPTGQESRIVSRYSPRQVLTCEDGTKSIIDLSYRHHDNGDSRLQITVRPNRYGRIAGGEWKLKVRGIDVKSEGWIHAWFERSGVRPTRFLNNISQSYTLSIPGTARSVITVGGIDENGQNEPSSSFGPLRLDDAANPKPDLVAPGASIEAAKAGTFSKCISMSGTSTAAPHVTGAIALVFSFHRKNGTSMPNAIQVKKALWQTTKHYNGRHNNSFGYGILDIERFFEAMK</sequence>
<comment type="similarity">
    <text evidence="1 6">Belongs to the peptidase S8 family.</text>
</comment>
<keyword evidence="4 6" id="KW-0720">Serine protease</keyword>
<evidence type="ECO:0000256" key="5">
    <source>
        <dbReference type="PIRSR" id="PIRSR615500-1"/>
    </source>
</evidence>
<dbReference type="eggNOG" id="COG1404">
    <property type="taxonomic scope" value="Bacteria"/>
</dbReference>
<dbReference type="InterPro" id="IPR001604">
    <property type="entry name" value="Endo_G_ENPP1-like_dom"/>
</dbReference>
<dbReference type="Gene3D" id="2.40.10.10">
    <property type="entry name" value="Trypsin-like serine proteases"/>
    <property type="match status" value="2"/>
</dbReference>
<evidence type="ECO:0000256" key="1">
    <source>
        <dbReference type="ARBA" id="ARBA00011073"/>
    </source>
</evidence>
<feature type="region of interest" description="Disordered" evidence="7">
    <location>
        <begin position="21"/>
        <end position="48"/>
    </location>
</feature>
<dbReference type="KEGG" id="psl:Psta_4461"/>
<feature type="active site" description="Charge relay system" evidence="5 6">
    <location>
        <position position="1000"/>
    </location>
</feature>
<dbReference type="EMBL" id="CP001848">
    <property type="protein sequence ID" value="ADB19105.1"/>
    <property type="molecule type" value="Genomic_DNA"/>
</dbReference>
<dbReference type="SUPFAM" id="SSF52743">
    <property type="entry name" value="Subtilisin-like"/>
    <property type="match status" value="1"/>
</dbReference>
<dbReference type="HOGENOM" id="CLU_250455_0_0_0"/>
<feature type="domain" description="ENPP1-3/EXOG-like endonuclease/phosphodiesterase" evidence="8">
    <location>
        <begin position="490"/>
        <end position="727"/>
    </location>
</feature>
<keyword evidence="2 6" id="KW-0645">Protease</keyword>
<dbReference type="InterPro" id="IPR044925">
    <property type="entry name" value="His-Me_finger_sf"/>
</dbReference>
<evidence type="ECO:0000256" key="2">
    <source>
        <dbReference type="ARBA" id="ARBA00022670"/>
    </source>
</evidence>
<evidence type="ECO:0000313" key="10">
    <source>
        <dbReference type="EMBL" id="ADB19105.1"/>
    </source>
</evidence>
<dbReference type="InterPro" id="IPR015500">
    <property type="entry name" value="Peptidase_S8_subtilisin-rel"/>
</dbReference>
<dbReference type="PROSITE" id="PS51892">
    <property type="entry name" value="SUBTILASE"/>
    <property type="match status" value="1"/>
</dbReference>
<dbReference type="Pfam" id="PF13365">
    <property type="entry name" value="Trypsin_2"/>
    <property type="match status" value="1"/>
</dbReference>
<dbReference type="InterPro" id="IPR036852">
    <property type="entry name" value="Peptidase_S8/S53_dom_sf"/>
</dbReference>
<name>D2R620_PIRSD</name>
<feature type="active site" description="Charge relay system" evidence="5 6">
    <location>
        <position position="1076"/>
    </location>
</feature>
<dbReference type="InterPro" id="IPR044929">
    <property type="entry name" value="DNA/RNA_non-sp_Endonuclease_sf"/>
</dbReference>
<feature type="domain" description="DNA/RNA non-specific endonuclease/pyrophosphatase/phosphodiesterase" evidence="9">
    <location>
        <begin position="489"/>
        <end position="730"/>
    </location>
</feature>
<dbReference type="PRINTS" id="PR00723">
    <property type="entry name" value="SUBTILISIN"/>
</dbReference>
<feature type="active site" description="Charge relay system" evidence="5 6">
    <location>
        <position position="1402"/>
    </location>
</feature>
<proteinExistence type="inferred from homology"/>
<dbReference type="GO" id="GO:0004519">
    <property type="term" value="F:endonuclease activity"/>
    <property type="evidence" value="ECO:0007669"/>
    <property type="project" value="UniProtKB-KW"/>
</dbReference>
<dbReference type="GO" id="GO:0046872">
    <property type="term" value="F:metal ion binding"/>
    <property type="evidence" value="ECO:0007669"/>
    <property type="project" value="InterPro"/>
</dbReference>
<dbReference type="SUPFAM" id="SSF50494">
    <property type="entry name" value="Trypsin-like serine proteases"/>
    <property type="match status" value="1"/>
</dbReference>
<dbReference type="InterPro" id="IPR009003">
    <property type="entry name" value="Peptidase_S1_PA"/>
</dbReference>
<evidence type="ECO:0000256" key="4">
    <source>
        <dbReference type="ARBA" id="ARBA00022825"/>
    </source>
</evidence>
<dbReference type="SMART" id="SM00892">
    <property type="entry name" value="Endonuclease_NS"/>
    <property type="match status" value="1"/>
</dbReference>
<dbReference type="PANTHER" id="PTHR43806:SF11">
    <property type="entry name" value="CEREVISIN-RELATED"/>
    <property type="match status" value="1"/>
</dbReference>
<dbReference type="SMART" id="SM00477">
    <property type="entry name" value="NUC"/>
    <property type="match status" value="1"/>
</dbReference>
<evidence type="ECO:0000256" key="6">
    <source>
        <dbReference type="PROSITE-ProRule" id="PRU01240"/>
    </source>
</evidence>
<dbReference type="InterPro" id="IPR023828">
    <property type="entry name" value="Peptidase_S8_Ser-AS"/>
</dbReference>
<dbReference type="SUPFAM" id="SSF54060">
    <property type="entry name" value="His-Me finger endonucleases"/>
    <property type="match status" value="1"/>
</dbReference>
<dbReference type="GO" id="GO:0003676">
    <property type="term" value="F:nucleic acid binding"/>
    <property type="evidence" value="ECO:0007669"/>
    <property type="project" value="InterPro"/>
</dbReference>
<keyword evidence="11" id="KW-1185">Reference proteome</keyword>
<dbReference type="InterPro" id="IPR043504">
    <property type="entry name" value="Peptidase_S1_PA_chymotrypsin"/>
</dbReference>
<dbReference type="Pfam" id="PF00082">
    <property type="entry name" value="Peptidase_S8"/>
    <property type="match status" value="2"/>
</dbReference>
<dbReference type="PROSITE" id="PS00137">
    <property type="entry name" value="SUBTILASE_HIS"/>
    <property type="match status" value="1"/>
</dbReference>
<dbReference type="Pfam" id="PF01223">
    <property type="entry name" value="Endonuclease_NS"/>
    <property type="match status" value="1"/>
</dbReference>
<dbReference type="InterPro" id="IPR000209">
    <property type="entry name" value="Peptidase_S8/S53_dom"/>
</dbReference>
<evidence type="ECO:0000256" key="3">
    <source>
        <dbReference type="ARBA" id="ARBA00022801"/>
    </source>
</evidence>
<dbReference type="GO" id="GO:0006508">
    <property type="term" value="P:proteolysis"/>
    <property type="evidence" value="ECO:0007669"/>
    <property type="project" value="UniProtKB-KW"/>
</dbReference>
<evidence type="ECO:0000259" key="9">
    <source>
        <dbReference type="SMART" id="SM00892"/>
    </source>
</evidence>
<dbReference type="PANTHER" id="PTHR43806">
    <property type="entry name" value="PEPTIDASE S8"/>
    <property type="match status" value="1"/>
</dbReference>
<keyword evidence="10" id="KW-0540">Nuclease</keyword>
<dbReference type="InterPro" id="IPR050131">
    <property type="entry name" value="Peptidase_S8_subtilisin-like"/>
</dbReference>
<accession>D2R620</accession>
<evidence type="ECO:0000313" key="11">
    <source>
        <dbReference type="Proteomes" id="UP000001887"/>
    </source>
</evidence>
<dbReference type="InterPro" id="IPR022398">
    <property type="entry name" value="Peptidase_S8_His-AS"/>
</dbReference>
<keyword evidence="10" id="KW-0255">Endonuclease</keyword>
<protein>
    <submittedName>
        <fullName evidence="10">DNA/RNA non-specific endonuclease</fullName>
    </submittedName>
</protein>
<dbReference type="Gene3D" id="3.40.50.200">
    <property type="entry name" value="Peptidase S8/S53 domain"/>
    <property type="match status" value="1"/>
</dbReference>
<dbReference type="Proteomes" id="UP000001887">
    <property type="component" value="Chromosome"/>
</dbReference>
<reference evidence="10 11" key="1">
    <citation type="journal article" date="2009" name="Stand. Genomic Sci.">
        <title>Complete genome sequence of Pirellula staleyi type strain (ATCC 27377).</title>
        <authorList>
            <person name="Clum A."/>
            <person name="Tindall B.J."/>
            <person name="Sikorski J."/>
            <person name="Ivanova N."/>
            <person name="Mavrommatis K."/>
            <person name="Lucas S."/>
            <person name="Glavina del Rio T."/>
            <person name="Nolan M."/>
            <person name="Chen F."/>
            <person name="Tice H."/>
            <person name="Pitluck S."/>
            <person name="Cheng J.F."/>
            <person name="Chertkov O."/>
            <person name="Brettin T."/>
            <person name="Han C."/>
            <person name="Detter J.C."/>
            <person name="Kuske C."/>
            <person name="Bruce D."/>
            <person name="Goodwin L."/>
            <person name="Ovchinikova G."/>
            <person name="Pati A."/>
            <person name="Mikhailova N."/>
            <person name="Chen A."/>
            <person name="Palaniappan K."/>
            <person name="Land M."/>
            <person name="Hauser L."/>
            <person name="Chang Y.J."/>
            <person name="Jeffries C.D."/>
            <person name="Chain P."/>
            <person name="Rohde M."/>
            <person name="Goker M."/>
            <person name="Bristow J."/>
            <person name="Eisen J.A."/>
            <person name="Markowitz V."/>
            <person name="Hugenholtz P."/>
            <person name="Kyrpides N.C."/>
            <person name="Klenk H.P."/>
            <person name="Lapidus A."/>
        </authorList>
    </citation>
    <scope>NUCLEOTIDE SEQUENCE [LARGE SCALE GENOMIC DNA]</scope>
    <source>
        <strain evidence="11">ATCC 27377 / DSM 6068 / ICPB 4128</strain>
    </source>
</reference>
<dbReference type="STRING" id="530564.Psta_4461"/>
<gene>
    <name evidence="10" type="ordered locus">Psta_4461</name>
</gene>
<dbReference type="eggNOG" id="COG0265">
    <property type="taxonomic scope" value="Bacteria"/>
</dbReference>
<dbReference type="Gene3D" id="2.60.120.1290">
    <property type="match status" value="1"/>
</dbReference>
<dbReference type="InterPro" id="IPR020821">
    <property type="entry name" value="ENPP1-3/EXOG-like_nuc-like"/>
</dbReference>
<dbReference type="PROSITE" id="PS00138">
    <property type="entry name" value="SUBTILASE_SER"/>
    <property type="match status" value="1"/>
</dbReference>
<dbReference type="GO" id="GO:0004252">
    <property type="term" value="F:serine-type endopeptidase activity"/>
    <property type="evidence" value="ECO:0007669"/>
    <property type="project" value="UniProtKB-UniRule"/>
</dbReference>
<evidence type="ECO:0000259" key="8">
    <source>
        <dbReference type="SMART" id="SM00477"/>
    </source>
</evidence>
<organism evidence="10 11">
    <name type="scientific">Pirellula staleyi (strain ATCC 27377 / DSM 6068 / ICPB 4128)</name>
    <name type="common">Pirella staleyi</name>
    <dbReference type="NCBI Taxonomy" id="530564"/>
    <lineage>
        <taxon>Bacteria</taxon>
        <taxon>Pseudomonadati</taxon>
        <taxon>Planctomycetota</taxon>
        <taxon>Planctomycetia</taxon>
        <taxon>Pirellulales</taxon>
        <taxon>Pirellulaceae</taxon>
        <taxon>Pirellula</taxon>
    </lineage>
</organism>
<dbReference type="eggNOG" id="COG1864">
    <property type="taxonomic scope" value="Bacteria"/>
</dbReference>
<keyword evidence="3 6" id="KW-0378">Hydrolase</keyword>
<dbReference type="Gene3D" id="3.40.570.10">
    <property type="entry name" value="Extracellular Endonuclease, subunit A"/>
    <property type="match status" value="1"/>
</dbReference>
<evidence type="ECO:0000256" key="7">
    <source>
        <dbReference type="SAM" id="MobiDB-lite"/>
    </source>
</evidence>